<dbReference type="Proteomes" id="UP001165135">
    <property type="component" value="Unassembled WGS sequence"/>
</dbReference>
<evidence type="ECO:0000313" key="3">
    <source>
        <dbReference type="Proteomes" id="UP001165135"/>
    </source>
</evidence>
<evidence type="ECO:0000259" key="1">
    <source>
        <dbReference type="Pfam" id="PF19040"/>
    </source>
</evidence>
<accession>A0A9W6VT77</accession>
<name>A0A9W6VT77_9ACTN</name>
<dbReference type="RefSeq" id="WP_285629683.1">
    <property type="nucleotide sequence ID" value="NZ_BSTJ01000010.1"/>
</dbReference>
<dbReference type="InterPro" id="IPR036514">
    <property type="entry name" value="SGNH_hydro_sf"/>
</dbReference>
<dbReference type="Pfam" id="PF19040">
    <property type="entry name" value="SGNH"/>
    <property type="match status" value="1"/>
</dbReference>
<dbReference type="SUPFAM" id="SSF52266">
    <property type="entry name" value="SGNH hydrolase"/>
    <property type="match status" value="1"/>
</dbReference>
<comment type="caution">
    <text evidence="2">The sequence shown here is derived from an EMBL/GenBank/DDBJ whole genome shotgun (WGS) entry which is preliminary data.</text>
</comment>
<dbReference type="AlphaFoldDB" id="A0A9W6VT77"/>
<dbReference type="InterPro" id="IPR043968">
    <property type="entry name" value="SGNH"/>
</dbReference>
<dbReference type="CDD" id="cd00229">
    <property type="entry name" value="SGNH_hydrolase"/>
    <property type="match status" value="1"/>
</dbReference>
<organism evidence="2 3">
    <name type="scientific">Actinoallomurus iriomotensis</name>
    <dbReference type="NCBI Taxonomy" id="478107"/>
    <lineage>
        <taxon>Bacteria</taxon>
        <taxon>Bacillati</taxon>
        <taxon>Actinomycetota</taxon>
        <taxon>Actinomycetes</taxon>
        <taxon>Streptosporangiales</taxon>
        <taxon>Thermomonosporaceae</taxon>
        <taxon>Actinoallomurus</taxon>
    </lineage>
</organism>
<dbReference type="Gene3D" id="3.40.50.1110">
    <property type="entry name" value="SGNH hydrolase"/>
    <property type="match status" value="1"/>
</dbReference>
<feature type="domain" description="SGNH" evidence="1">
    <location>
        <begin position="78"/>
        <end position="215"/>
    </location>
</feature>
<sequence>MSRIAGTRPVWTGPARLDGDGVLLRHNRDTTAQAPGHGGGTVEAMTKTRSLIPGLIPGLTGLLLLTACSGGSTATAAPTGPGLSKVLFLGDSIAAGEALPLAAAFKAGGVAFQSIAADGGGNVVGPFSGENWKKLPAQIASARPTVVVYQLTTYDWGSRQQQRAAYDRLLTTVTGAGAKLVMVTAPPIRADDFYRPHMADLDRAPDVARAVAAESSGRAQLLDAGAVWGRTYQRVRDGRADRSTDGIHTCPQGAARFTNWLLGQLAKSFPGFTPAAPRSWANTGWSADKHFKGC</sequence>
<proteinExistence type="predicted"/>
<protein>
    <recommendedName>
        <fullName evidence="1">SGNH domain-containing protein</fullName>
    </recommendedName>
</protein>
<evidence type="ECO:0000313" key="2">
    <source>
        <dbReference type="EMBL" id="GLY78849.1"/>
    </source>
</evidence>
<dbReference type="EMBL" id="BSTJ01000010">
    <property type="protein sequence ID" value="GLY78849.1"/>
    <property type="molecule type" value="Genomic_DNA"/>
</dbReference>
<gene>
    <name evidence="2" type="ORF">Airi01_071160</name>
</gene>
<reference evidence="2" key="1">
    <citation type="submission" date="2023-03" db="EMBL/GenBank/DDBJ databases">
        <title>Actinoallomurus iriomotensis NBRC 103681.</title>
        <authorList>
            <person name="Ichikawa N."/>
            <person name="Sato H."/>
            <person name="Tonouchi N."/>
        </authorList>
    </citation>
    <scope>NUCLEOTIDE SEQUENCE</scope>
    <source>
        <strain evidence="2">NBRC 103681</strain>
    </source>
</reference>